<name>A0AAE3JHY2_9SPIR</name>
<keyword evidence="2" id="KW-1185">Reference proteome</keyword>
<dbReference type="AlphaFoldDB" id="A0AAE3JHY2"/>
<reference evidence="1" key="1">
    <citation type="submission" date="2021-08" db="EMBL/GenBank/DDBJ databases">
        <title>Comparative analyses of Brucepasteria parasyntrophica and Teretinema zuelzerae.</title>
        <authorList>
            <person name="Song Y."/>
            <person name="Brune A."/>
        </authorList>
    </citation>
    <scope>NUCLEOTIDE SEQUENCE</scope>
    <source>
        <strain evidence="1">DSM 1903</strain>
    </source>
</reference>
<comment type="caution">
    <text evidence="1">The sequence shown here is derived from an EMBL/GenBank/DDBJ whole genome shotgun (WGS) entry which is preliminary data.</text>
</comment>
<gene>
    <name evidence="1" type="ORF">K7J14_02550</name>
</gene>
<dbReference type="Proteomes" id="UP001198163">
    <property type="component" value="Unassembled WGS sequence"/>
</dbReference>
<protein>
    <submittedName>
        <fullName evidence="1">Uncharacterized protein</fullName>
    </submittedName>
</protein>
<accession>A0AAE3JHY2</accession>
<evidence type="ECO:0000313" key="1">
    <source>
        <dbReference type="EMBL" id="MCD1653578.1"/>
    </source>
</evidence>
<dbReference type="RefSeq" id="WP_230752705.1">
    <property type="nucleotide sequence ID" value="NZ_JAINWA010000001.1"/>
</dbReference>
<organism evidence="1 2">
    <name type="scientific">Teretinema zuelzerae</name>
    <dbReference type="NCBI Taxonomy" id="156"/>
    <lineage>
        <taxon>Bacteria</taxon>
        <taxon>Pseudomonadati</taxon>
        <taxon>Spirochaetota</taxon>
        <taxon>Spirochaetia</taxon>
        <taxon>Spirochaetales</taxon>
        <taxon>Treponemataceae</taxon>
        <taxon>Teretinema</taxon>
    </lineage>
</organism>
<proteinExistence type="predicted"/>
<sequence>MGQRRMKFYTIDDTLGERLKDRRNRVRVQVSFDFTGTGVEVTIPEFDVVSLTVTSLQEKTGGTVTRATLELDNTLGTYCPRLFETYRPGYNKYNGEKQEDGLGYLRPGVQVFMSYSAGKDLAFVKRFNLYVDDNGFQQTAIGSKHWITKLGLVDLSQKLKETDKNRDWTNDELLVHCVICDKGNAGFSLVHRIAERAGLGVDDIDCSTVTEYLPYVKLTGTVWDELSSLAFFYDAHIETAPEKPLVFVYSDDVVQFTFDNSNVTHIRIYDLLDQYRNTLRLKWTRYRELTGRELWRYKDAPVIYLADLSATFPFVVDGTKRGIEEDGYAARYTAKTDEGKTLTVVYAENIETQEVFESSLVTQGPALQTLLYDVIGKRDRAMLKLGTIENTVLLSASIHGDAIAGEPNFCHYISDSEETAANGTVALNITTPYLSESERDGQPYYRWWAERKLDKLKKKRKGFFLKTNNGVFHARVGAPCRIAMRDGLTADRAVIREMELRYRYDEAFVASFTLEEDD</sequence>
<dbReference type="EMBL" id="JAINWA010000001">
    <property type="protein sequence ID" value="MCD1653578.1"/>
    <property type="molecule type" value="Genomic_DNA"/>
</dbReference>
<evidence type="ECO:0000313" key="2">
    <source>
        <dbReference type="Proteomes" id="UP001198163"/>
    </source>
</evidence>